<dbReference type="GeneID" id="95968407"/>
<evidence type="ECO:0000256" key="1">
    <source>
        <dbReference type="ARBA" id="ARBA00001933"/>
    </source>
</evidence>
<keyword evidence="3" id="KW-0808">Transferase</keyword>
<gene>
    <name evidence="3" type="ORF">OXIME_001669</name>
</gene>
<dbReference type="GO" id="GO:0005737">
    <property type="term" value="C:cytoplasm"/>
    <property type="evidence" value="ECO:0007669"/>
    <property type="project" value="TreeGrafter"/>
</dbReference>
<dbReference type="Proteomes" id="UP001451606">
    <property type="component" value="Chromosome"/>
</dbReference>
<reference evidence="3 4" key="1">
    <citation type="submission" date="2023-09" db="EMBL/GenBank/DDBJ databases">
        <authorList>
            <person name="Golyshina O.V."/>
            <person name="Lunev E.A."/>
            <person name="Bargiela R."/>
            <person name="Gaines M.C."/>
            <person name="Daum B."/>
            <person name="Bale N.J."/>
            <person name="Koenen M."/>
            <person name="Sinninghe Damst J.S."/>
            <person name="Yakimov M."/>
            <person name="Golyshin P.N."/>
        </authorList>
    </citation>
    <scope>NUCLEOTIDE SEQUENCE [LARGE SCALE GENOMIC DNA]</scope>
    <source>
        <strain evidence="3 4">M1</strain>
    </source>
</reference>
<evidence type="ECO:0000313" key="4">
    <source>
        <dbReference type="Proteomes" id="UP001451606"/>
    </source>
</evidence>
<dbReference type="InterPro" id="IPR000277">
    <property type="entry name" value="Cys/Met-Metab_PyrdxlP-dep_enz"/>
</dbReference>
<evidence type="ECO:0000313" key="3">
    <source>
        <dbReference type="EMBL" id="WYY01073.1"/>
    </source>
</evidence>
<dbReference type="GO" id="GO:0030170">
    <property type="term" value="F:pyridoxal phosphate binding"/>
    <property type="evidence" value="ECO:0007669"/>
    <property type="project" value="InterPro"/>
</dbReference>
<dbReference type="EMBL" id="CP133772">
    <property type="protein sequence ID" value="WYY01073.1"/>
    <property type="molecule type" value="Genomic_DNA"/>
</dbReference>
<dbReference type="KEGG" id="omr:OXIME_001669"/>
<dbReference type="InterPro" id="IPR015424">
    <property type="entry name" value="PyrdxlP-dep_Trfase"/>
</dbReference>
<evidence type="ECO:0000256" key="2">
    <source>
        <dbReference type="ARBA" id="ARBA00022898"/>
    </source>
</evidence>
<protein>
    <submittedName>
        <fullName evidence="3">PLP-dependent transferase</fullName>
    </submittedName>
</protein>
<proteinExistence type="predicted"/>
<comment type="cofactor">
    <cofactor evidence="1">
        <name>pyridoxal 5'-phosphate</name>
        <dbReference type="ChEBI" id="CHEBI:597326"/>
    </cofactor>
</comment>
<organism evidence="3 4">
    <name type="scientific">Oxyplasma meridianum</name>
    <dbReference type="NCBI Taxonomy" id="3073602"/>
    <lineage>
        <taxon>Archaea</taxon>
        <taxon>Methanobacteriati</taxon>
        <taxon>Thermoplasmatota</taxon>
        <taxon>Thermoplasmata</taxon>
        <taxon>Thermoplasmatales</taxon>
        <taxon>Thermoplasmataceae</taxon>
        <taxon>Oxyplasma</taxon>
    </lineage>
</organism>
<dbReference type="Pfam" id="PF01053">
    <property type="entry name" value="Cys_Met_Meta_PP"/>
    <property type="match status" value="1"/>
</dbReference>
<dbReference type="InterPro" id="IPR015422">
    <property type="entry name" value="PyrdxlP-dep_Trfase_small"/>
</dbReference>
<name>A0AAX4NJ20_9ARCH</name>
<keyword evidence="2" id="KW-0663">Pyridoxal phosphate</keyword>
<sequence>MENKNYSGFNTRAVHGGELKIPEFGNVTTPIFENSTFVYPNYNSKAYMDHTSNLPYIYSRWGNPTLQALEIKYSELENSRHGLSFSSGMSAIVSTVLSICKKGDRILSISDLYGQTRSLFSKDALELGIETDFISIEKLNSEDFSTSGYSMIYLESITNPTLKVSNIKSTAKIAGEKEIPVVVDATFASPYNQKPLDLGAKVSIHSGTKYLAGHSDIVLGMVAADEDLFHAIHAKRKVLGGTPDAMQAFLASRGIKTLGLRMQKHNANAGEIFRYLKQEKKVKKVFYPGDPDSPFYEAARKNLSGYGGMISFELTGGIEAARLFIKHLIIPSAAPSLGGVESLVTLPVDTSHSTIPPNVRKTMGIEDGLVRFSTGIEDPEDLISDMQNAFEVLN</sequence>
<dbReference type="FunFam" id="3.40.640.10:FF:000046">
    <property type="entry name" value="Cystathionine gamma-lyase"/>
    <property type="match status" value="1"/>
</dbReference>
<dbReference type="PIRSF" id="PIRSF001434">
    <property type="entry name" value="CGS"/>
    <property type="match status" value="1"/>
</dbReference>
<dbReference type="PANTHER" id="PTHR11808:SF80">
    <property type="entry name" value="CYSTATHIONINE GAMMA-LYASE"/>
    <property type="match status" value="1"/>
</dbReference>
<dbReference type="Gene3D" id="3.40.640.10">
    <property type="entry name" value="Type I PLP-dependent aspartate aminotransferase-like (Major domain)"/>
    <property type="match status" value="1"/>
</dbReference>
<dbReference type="PANTHER" id="PTHR11808">
    <property type="entry name" value="TRANS-SULFURATION ENZYME FAMILY MEMBER"/>
    <property type="match status" value="1"/>
</dbReference>
<keyword evidence="4" id="KW-1185">Reference proteome</keyword>
<dbReference type="CDD" id="cd00614">
    <property type="entry name" value="CGS_like"/>
    <property type="match status" value="1"/>
</dbReference>
<dbReference type="AlphaFoldDB" id="A0AAX4NJ20"/>
<dbReference type="GO" id="GO:0019346">
    <property type="term" value="P:transsulfuration"/>
    <property type="evidence" value="ECO:0007669"/>
    <property type="project" value="InterPro"/>
</dbReference>
<dbReference type="GO" id="GO:0016846">
    <property type="term" value="F:carbon-sulfur lyase activity"/>
    <property type="evidence" value="ECO:0007669"/>
    <property type="project" value="TreeGrafter"/>
</dbReference>
<accession>A0AAX4NJ20</accession>
<dbReference type="GO" id="GO:0016740">
    <property type="term" value="F:transferase activity"/>
    <property type="evidence" value="ECO:0007669"/>
    <property type="project" value="UniProtKB-KW"/>
</dbReference>
<dbReference type="Gene3D" id="3.90.1150.10">
    <property type="entry name" value="Aspartate Aminotransferase, domain 1"/>
    <property type="match status" value="1"/>
</dbReference>
<dbReference type="RefSeq" id="WP_393971393.1">
    <property type="nucleotide sequence ID" value="NZ_CP133772.1"/>
</dbReference>
<dbReference type="InterPro" id="IPR015421">
    <property type="entry name" value="PyrdxlP-dep_Trfase_major"/>
</dbReference>
<dbReference type="SUPFAM" id="SSF53383">
    <property type="entry name" value="PLP-dependent transferases"/>
    <property type="match status" value="1"/>
</dbReference>